<dbReference type="InterPro" id="IPR029021">
    <property type="entry name" value="Prot-tyrosine_phosphatase-like"/>
</dbReference>
<reference evidence="3" key="1">
    <citation type="submission" date="2020-02" db="EMBL/GenBank/DDBJ databases">
        <authorList>
            <person name="Meier V. D."/>
        </authorList>
    </citation>
    <scope>NUCLEOTIDE SEQUENCE</scope>
    <source>
        <strain evidence="3">AVDCRST_MAG63</strain>
    </source>
</reference>
<dbReference type="PROSITE" id="PS50056">
    <property type="entry name" value="TYR_PHOSPHATASE_2"/>
    <property type="match status" value="1"/>
</dbReference>
<evidence type="ECO:0000256" key="1">
    <source>
        <dbReference type="ARBA" id="ARBA00022801"/>
    </source>
</evidence>
<organism evidence="3">
    <name type="scientific">uncultured Armatimonadetes bacterium</name>
    <dbReference type="NCBI Taxonomy" id="157466"/>
    <lineage>
        <taxon>Bacteria</taxon>
        <taxon>Bacillati</taxon>
        <taxon>Armatimonadota</taxon>
        <taxon>environmental samples</taxon>
    </lineage>
</organism>
<proteinExistence type="predicted"/>
<evidence type="ECO:0000259" key="2">
    <source>
        <dbReference type="PROSITE" id="PS50056"/>
    </source>
</evidence>
<dbReference type="EMBL" id="CADCTO010000024">
    <property type="protein sequence ID" value="CAA9215473.1"/>
    <property type="molecule type" value="Genomic_DNA"/>
</dbReference>
<evidence type="ECO:0000313" key="3">
    <source>
        <dbReference type="EMBL" id="CAA9215473.1"/>
    </source>
</evidence>
<dbReference type="InterPro" id="IPR050561">
    <property type="entry name" value="PTP"/>
</dbReference>
<protein>
    <recommendedName>
        <fullName evidence="2">Tyrosine specific protein phosphatases domain-containing protein</fullName>
    </recommendedName>
</protein>
<dbReference type="Gene3D" id="3.90.190.10">
    <property type="entry name" value="Protein tyrosine phosphatase superfamily"/>
    <property type="match status" value="1"/>
</dbReference>
<dbReference type="InterPro" id="IPR057023">
    <property type="entry name" value="PTP-SAK"/>
</dbReference>
<dbReference type="SUPFAM" id="SSF52799">
    <property type="entry name" value="(Phosphotyrosine protein) phosphatases II"/>
    <property type="match status" value="1"/>
</dbReference>
<dbReference type="AlphaFoldDB" id="A0A6J4H7W2"/>
<dbReference type="FunFam" id="3.90.190.10:FF:000157">
    <property type="entry name" value="Protein-tyrosine phosphatase"/>
    <property type="match status" value="1"/>
</dbReference>
<accession>A0A6J4H7W2</accession>
<name>A0A6J4H7W2_9BACT</name>
<dbReference type="InterPro" id="IPR000387">
    <property type="entry name" value="Tyr_Pase_dom"/>
</dbReference>
<sequence length="153" mass="16860">MQFSWIEPGKLAASEMPFFETDIRAQHAQGIRAILTLTEDPLTFLPEITSALLSALDVRLFHVPVPDDAAPTHAQAREILNFIHSAQKEGHPLLVHCMMGIGRTGTVLHPFYFDQGLSLAEAQSRVQARCPVCRRLSPSQRAFIAAWAEAGTS</sequence>
<feature type="domain" description="Tyrosine specific protein phosphatases" evidence="2">
    <location>
        <begin position="77"/>
        <end position="129"/>
    </location>
</feature>
<gene>
    <name evidence="3" type="ORF">AVDCRST_MAG63-200</name>
</gene>
<dbReference type="PROSITE" id="PS00383">
    <property type="entry name" value="TYR_PHOSPHATASE_1"/>
    <property type="match status" value="1"/>
</dbReference>
<keyword evidence="1" id="KW-0378">Hydrolase</keyword>
<dbReference type="PANTHER" id="PTHR23339">
    <property type="entry name" value="TYROSINE SPECIFIC PROTEIN PHOSPHATASE AND DUAL SPECIFICITY PROTEIN PHOSPHATASE"/>
    <property type="match status" value="1"/>
</dbReference>
<dbReference type="GO" id="GO:0016791">
    <property type="term" value="F:phosphatase activity"/>
    <property type="evidence" value="ECO:0007669"/>
    <property type="project" value="UniProtKB-ARBA"/>
</dbReference>
<dbReference type="InterPro" id="IPR016130">
    <property type="entry name" value="Tyr_Pase_AS"/>
</dbReference>
<dbReference type="Pfam" id="PF22784">
    <property type="entry name" value="PTP-SAK"/>
    <property type="match status" value="1"/>
</dbReference>